<gene>
    <name evidence="8" type="ORF">SAMN05216178_6557</name>
</gene>
<dbReference type="GO" id="GO:0140104">
    <property type="term" value="F:molecular carrier activity"/>
    <property type="evidence" value="ECO:0007669"/>
    <property type="project" value="InterPro"/>
</dbReference>
<dbReference type="GO" id="GO:1902358">
    <property type="term" value="P:sulfate transmembrane transport"/>
    <property type="evidence" value="ECO:0007669"/>
    <property type="project" value="InterPro"/>
</dbReference>
<dbReference type="InterPro" id="IPR005669">
    <property type="entry name" value="Thiosulph/SO4-bd"/>
</dbReference>
<dbReference type="Gene3D" id="3.40.190.10">
    <property type="entry name" value="Periplasmic binding protein-like II"/>
    <property type="match status" value="2"/>
</dbReference>
<evidence type="ECO:0000313" key="9">
    <source>
        <dbReference type="Proteomes" id="UP000198982"/>
    </source>
</evidence>
<dbReference type="AlphaFoldDB" id="A0A1H4YK23"/>
<dbReference type="EMBL" id="FNTJ01000002">
    <property type="protein sequence ID" value="SED17524.1"/>
    <property type="molecule type" value="Genomic_DNA"/>
</dbReference>
<keyword evidence="9" id="KW-1185">Reference proteome</keyword>
<dbReference type="NCBIfam" id="NF008106">
    <property type="entry name" value="PRK10852.1"/>
    <property type="match status" value="1"/>
</dbReference>
<dbReference type="Pfam" id="PF13531">
    <property type="entry name" value="SBP_bac_11"/>
    <property type="match status" value="1"/>
</dbReference>
<dbReference type="NCBIfam" id="TIGR00971">
    <property type="entry name" value="3a0106s03"/>
    <property type="match status" value="1"/>
</dbReference>
<organism evidence="8 9">
    <name type="scientific">Pseudomonas saponiphila</name>
    <dbReference type="NCBI Taxonomy" id="556534"/>
    <lineage>
        <taxon>Bacteria</taxon>
        <taxon>Pseudomonadati</taxon>
        <taxon>Pseudomonadota</taxon>
        <taxon>Gammaproteobacteria</taxon>
        <taxon>Pseudomonadales</taxon>
        <taxon>Pseudomonadaceae</taxon>
        <taxon>Pseudomonas</taxon>
    </lineage>
</organism>
<evidence type="ECO:0000256" key="1">
    <source>
        <dbReference type="ARBA" id="ARBA00004418"/>
    </source>
</evidence>
<dbReference type="PANTHER" id="PTHR30368">
    <property type="entry name" value="SULFATE-BINDING PROTEIN"/>
    <property type="match status" value="1"/>
</dbReference>
<evidence type="ECO:0000256" key="2">
    <source>
        <dbReference type="ARBA" id="ARBA00006099"/>
    </source>
</evidence>
<evidence type="ECO:0000256" key="3">
    <source>
        <dbReference type="ARBA" id="ARBA00022448"/>
    </source>
</evidence>
<keyword evidence="4 7" id="KW-0732">Signal</keyword>
<comment type="similarity">
    <text evidence="2">Belongs to the prokaryotic sulfate-binding protein family.</text>
</comment>
<dbReference type="PANTHER" id="PTHR30368:SF2">
    <property type="entry name" value="SULFATE-BINDING PROTEIN"/>
    <property type="match status" value="1"/>
</dbReference>
<proteinExistence type="inferred from homology"/>
<feature type="compositionally biased region" description="Polar residues" evidence="6">
    <location>
        <begin position="315"/>
        <end position="336"/>
    </location>
</feature>
<protein>
    <submittedName>
        <fullName evidence="8">Sulfate/thiosulfate-binding protein</fullName>
    </submittedName>
</protein>
<dbReference type="CDD" id="cd01005">
    <property type="entry name" value="PBP2_CysP"/>
    <property type="match status" value="1"/>
</dbReference>
<evidence type="ECO:0000313" key="8">
    <source>
        <dbReference type="EMBL" id="SED17524.1"/>
    </source>
</evidence>
<evidence type="ECO:0000256" key="5">
    <source>
        <dbReference type="ARBA" id="ARBA00022764"/>
    </source>
</evidence>
<evidence type="ECO:0000256" key="7">
    <source>
        <dbReference type="SAM" id="SignalP"/>
    </source>
</evidence>
<feature type="signal peptide" evidence="7">
    <location>
        <begin position="1"/>
        <end position="22"/>
    </location>
</feature>
<reference evidence="9" key="1">
    <citation type="submission" date="2016-10" db="EMBL/GenBank/DDBJ databases">
        <authorList>
            <person name="Varghese N."/>
            <person name="Submissions S."/>
        </authorList>
    </citation>
    <scope>NUCLEOTIDE SEQUENCE [LARGE SCALE GENOMIC DNA]</scope>
    <source>
        <strain evidence="9">DSM 9751</strain>
    </source>
</reference>
<sequence length="511" mass="56893">MKKFFSASLLAAGLALGSAAQAAPTLLNVSYDVMRDFYKDYNAAFQKHWKAEHNENITLQMSFGGSSKQARSVIDGLPADVITMNMATDINALADNGQLVPDNWVTRLPNNSAPFTSATVFIVRKGNPKALKDWPDLLKDGVQVIVPNPKTSGNGRYTYLSAWGYVLKNGGDENKAKDFVGKLFKQAPVLDTGGRAATTTFMTNQIGDVLVTFENEAEMIAREFGRDQFEVIYPSVSAEAEPPVSVVDKVVEKKGSRAAAEEYLKYLWSPEGQEIAANNYLRPRDPKVLAKYTDRFPKVDFLSVEKTFGDWRSVQKTHFNDGGSSTRSTPTPNDPSRVNEKSDPGGRFFYALPVRSKRAGRVEQRRRGHLMLLLQHRLGLDFDQPLGQGQAADDYPRRRRRLAGKALQQHRADMFLLVTGGFGDVDPQHHHIRHLAARRGQDACDIVEGLLGLLPQAGTDRPLLLIHPHLTGQQQASAAPHFHRLAETVLQRIEHTGWVERRLFHKVLPAH</sequence>
<evidence type="ECO:0000256" key="6">
    <source>
        <dbReference type="SAM" id="MobiDB-lite"/>
    </source>
</evidence>
<dbReference type="GO" id="GO:0042597">
    <property type="term" value="C:periplasmic space"/>
    <property type="evidence" value="ECO:0007669"/>
    <property type="project" value="UniProtKB-SubCell"/>
</dbReference>
<accession>A0A1H4YK23</accession>
<dbReference type="SUPFAM" id="SSF53850">
    <property type="entry name" value="Periplasmic binding protein-like II"/>
    <property type="match status" value="1"/>
</dbReference>
<evidence type="ECO:0000256" key="4">
    <source>
        <dbReference type="ARBA" id="ARBA00022729"/>
    </source>
</evidence>
<name>A0A1H4YK23_9PSED</name>
<feature type="region of interest" description="Disordered" evidence="6">
    <location>
        <begin position="315"/>
        <end position="344"/>
    </location>
</feature>
<keyword evidence="3" id="KW-0813">Transport</keyword>
<dbReference type="Proteomes" id="UP000198982">
    <property type="component" value="Unassembled WGS sequence"/>
</dbReference>
<dbReference type="NCBIfam" id="NF008022">
    <property type="entry name" value="PRK10752.1"/>
    <property type="match status" value="1"/>
</dbReference>
<comment type="subcellular location">
    <subcellularLocation>
        <location evidence="1">Periplasm</location>
    </subcellularLocation>
</comment>
<feature type="chain" id="PRO_5011679583" evidence="7">
    <location>
        <begin position="23"/>
        <end position="511"/>
    </location>
</feature>
<keyword evidence="5" id="KW-0574">Periplasm</keyword>